<accession>A0A833P9X0</accession>
<gene>
    <name evidence="1" type="ORF">GAK29_04877</name>
</gene>
<name>A0A833P9X0_ACIBZ</name>
<comment type="caution">
    <text evidence="1">The sequence shown here is derived from an EMBL/GenBank/DDBJ whole genome shotgun (WGS) entry which is preliminary data.</text>
</comment>
<dbReference type="AlphaFoldDB" id="A0A833P9X0"/>
<organism evidence="1 2">
    <name type="scientific">Acinetobacter bereziniae</name>
    <name type="common">Acinetobacter genomosp. 10</name>
    <dbReference type="NCBI Taxonomy" id="106648"/>
    <lineage>
        <taxon>Bacteria</taxon>
        <taxon>Pseudomonadati</taxon>
        <taxon>Pseudomonadota</taxon>
        <taxon>Gammaproteobacteria</taxon>
        <taxon>Moraxellales</taxon>
        <taxon>Moraxellaceae</taxon>
        <taxon>Acinetobacter</taxon>
    </lineage>
</organism>
<dbReference type="EMBL" id="WNDP01000268">
    <property type="protein sequence ID" value="KAF1012276.1"/>
    <property type="molecule type" value="Genomic_DNA"/>
</dbReference>
<proteinExistence type="predicted"/>
<reference evidence="2" key="1">
    <citation type="journal article" date="2020" name="MBio">
        <title>Horizontal gene transfer to a defensive symbiont with a reduced genome amongst a multipartite beetle microbiome.</title>
        <authorList>
            <person name="Waterworth S.C."/>
            <person name="Florez L.V."/>
            <person name="Rees E.R."/>
            <person name="Hertweck C."/>
            <person name="Kaltenpoth M."/>
            <person name="Kwan J.C."/>
        </authorList>
    </citation>
    <scope>NUCLEOTIDE SEQUENCE [LARGE SCALE GENOMIC DNA]</scope>
</reference>
<dbReference type="Proteomes" id="UP000490535">
    <property type="component" value="Unassembled WGS sequence"/>
</dbReference>
<sequence>MTVLQETDTNEICNSNCITKVDCKNMWSLVQYSSYMALTSYKNLEVIKKVVHGGRLKESFYIKEVMIKKE</sequence>
<protein>
    <submittedName>
        <fullName evidence="1">Uncharacterized protein</fullName>
    </submittedName>
</protein>
<evidence type="ECO:0000313" key="1">
    <source>
        <dbReference type="EMBL" id="KAF1012276.1"/>
    </source>
</evidence>
<evidence type="ECO:0000313" key="2">
    <source>
        <dbReference type="Proteomes" id="UP000490535"/>
    </source>
</evidence>